<feature type="signal peptide" evidence="1">
    <location>
        <begin position="1"/>
        <end position="25"/>
    </location>
</feature>
<evidence type="ECO:0008006" key="5">
    <source>
        <dbReference type="Google" id="ProtNLM"/>
    </source>
</evidence>
<dbReference type="Pfam" id="PF07075">
    <property type="entry name" value="NamZ_N"/>
    <property type="match status" value="1"/>
</dbReference>
<dbReference type="EMBL" id="HBIB01012101">
    <property type="protein sequence ID" value="CAE0245704.1"/>
    <property type="molecule type" value="Transcribed_RNA"/>
</dbReference>
<dbReference type="InterPro" id="IPR048502">
    <property type="entry name" value="NamZ_N"/>
</dbReference>
<accession>A0A7S3G2X0</accession>
<dbReference type="PANTHER" id="PTHR42915">
    <property type="entry name" value="HYPOTHETICAL 460 KDA PROTEIN IN FEUA-SIGW INTERGENIC REGION [PRECURSOR]"/>
    <property type="match status" value="1"/>
</dbReference>
<protein>
    <recommendedName>
        <fullName evidence="5">DUF1343 domain-containing protein</fullName>
    </recommendedName>
</protein>
<gene>
    <name evidence="4" type="ORF">PBIL07802_LOCUS7886</name>
</gene>
<dbReference type="GO" id="GO:0033922">
    <property type="term" value="F:peptidoglycan beta-N-acetylmuramidase activity"/>
    <property type="evidence" value="ECO:0007669"/>
    <property type="project" value="InterPro"/>
</dbReference>
<organism evidence="4">
    <name type="scientific">Palpitomonas bilix</name>
    <dbReference type="NCBI Taxonomy" id="652834"/>
    <lineage>
        <taxon>Eukaryota</taxon>
        <taxon>Eukaryota incertae sedis</taxon>
    </lineage>
</organism>
<sequence>MKGNTLHLLTWPLFVAIFTLQGLNCHTVKTGAEILLERSSADLYGKKVGVISNPTGVLPNLVHTVDALFAKSLQSTSFKLCAIFGPEHGFRGDEQAGKGGTTSIDVRTGLPVFSLYGKNTTEIKMLFLSSGVDLILFDIQDVGTRFYTYIWTMGNAMEAAGSVGIDVWVLDRPNPLTGTVEGPVLDPAFASGVGMYPIPLRHGMTVGELAKLFCSKFISTPPVLKIIRMEGYKRNMSFEDTKLPFVIPSPNIPSVHAAFAYNGFGMLEGTNCSEGRGTTLPFLLVGHPEFDGNLTDSLRIQANRGLLQGAQFREAYFIPTFSKYEGTTVAGVELFLSSDTSPLEVFLAFIIQARSLYGEKACAFSPYFDYLAGSDKVRLQIEKGASVQEILRSFEADIVAFQELASSFLLYD</sequence>
<dbReference type="Gene3D" id="3.90.1150.140">
    <property type="match status" value="1"/>
</dbReference>
<dbReference type="PANTHER" id="PTHR42915:SF1">
    <property type="entry name" value="PEPTIDOGLYCAN BETA-N-ACETYLMURAMIDASE NAMZ"/>
    <property type="match status" value="1"/>
</dbReference>
<dbReference type="InterPro" id="IPR048503">
    <property type="entry name" value="NamZ_C"/>
</dbReference>
<feature type="domain" description="Peptidoglycan beta-N-acetylmuramidase NamZ C-terminal" evidence="3">
    <location>
        <begin position="260"/>
        <end position="411"/>
    </location>
</feature>
<reference evidence="4" key="1">
    <citation type="submission" date="2021-01" db="EMBL/GenBank/DDBJ databases">
        <authorList>
            <person name="Corre E."/>
            <person name="Pelletier E."/>
            <person name="Niang G."/>
            <person name="Scheremetjew M."/>
            <person name="Finn R."/>
            <person name="Kale V."/>
            <person name="Holt S."/>
            <person name="Cochrane G."/>
            <person name="Meng A."/>
            <person name="Brown T."/>
            <person name="Cohen L."/>
        </authorList>
    </citation>
    <scope>NUCLEOTIDE SEQUENCE</scope>
    <source>
        <strain evidence="4">NIES-2562</strain>
    </source>
</reference>
<keyword evidence="1" id="KW-0732">Signal</keyword>
<dbReference type="Pfam" id="PF20732">
    <property type="entry name" value="NamZ_C"/>
    <property type="match status" value="1"/>
</dbReference>
<feature type="chain" id="PRO_5030583519" description="DUF1343 domain-containing protein" evidence="1">
    <location>
        <begin position="26"/>
        <end position="412"/>
    </location>
</feature>
<feature type="domain" description="Peptidoglycan beta-N-acetylmuramidase NamZ N-terminal" evidence="2">
    <location>
        <begin position="48"/>
        <end position="255"/>
    </location>
</feature>
<dbReference type="Gene3D" id="3.40.50.12170">
    <property type="entry name" value="Uncharacterised protein PF07075, DUF1343"/>
    <property type="match status" value="1"/>
</dbReference>
<evidence type="ECO:0000256" key="1">
    <source>
        <dbReference type="SAM" id="SignalP"/>
    </source>
</evidence>
<evidence type="ECO:0000259" key="3">
    <source>
        <dbReference type="Pfam" id="PF20732"/>
    </source>
</evidence>
<dbReference type="PIRSF" id="PIRSF016719">
    <property type="entry name" value="UCP016719"/>
    <property type="match status" value="1"/>
</dbReference>
<evidence type="ECO:0000313" key="4">
    <source>
        <dbReference type="EMBL" id="CAE0245704.1"/>
    </source>
</evidence>
<proteinExistence type="predicted"/>
<dbReference type="InterPro" id="IPR008302">
    <property type="entry name" value="NamZ"/>
</dbReference>
<name>A0A7S3G2X0_9EUKA</name>
<dbReference type="AlphaFoldDB" id="A0A7S3G2X0"/>
<evidence type="ECO:0000259" key="2">
    <source>
        <dbReference type="Pfam" id="PF07075"/>
    </source>
</evidence>